<feature type="domain" description="BRCT" evidence="2">
    <location>
        <begin position="442"/>
        <end position="527"/>
    </location>
</feature>
<keyword evidence="4" id="KW-1185">Reference proteome</keyword>
<gene>
    <name evidence="3" type="ORF">IWZ03DRAFT_378138</name>
</gene>
<dbReference type="Gene3D" id="3.40.50.10190">
    <property type="entry name" value="BRCT domain"/>
    <property type="match status" value="2"/>
</dbReference>
<evidence type="ECO:0000259" key="2">
    <source>
        <dbReference type="PROSITE" id="PS50172"/>
    </source>
</evidence>
<feature type="region of interest" description="Disordered" evidence="1">
    <location>
        <begin position="280"/>
        <end position="435"/>
    </location>
</feature>
<evidence type="ECO:0000313" key="3">
    <source>
        <dbReference type="EMBL" id="KAK7516462.1"/>
    </source>
</evidence>
<sequence length="668" mass="74368">MARLTFVLEAVADPETRQTFDIETDGHYTITTTDAKVDITKDDEDEWNQKERLAHLTIHGTHVTLRATCGPCTVAPPGSSSPGEQWEQISLPKSTRRCQYHVVLRPDDRVTLRSSMWARPLCTFSVQVEDVQVESSVPVHPEEEVRQRRYLHLIETSKDPMKLVEEADRRSREDEEKSPPDVVHEKAPVATPAVTSTVSQVVNETPAPERIQNLGKGISVYSEATIIPPSYAQPEYILGDADDAFTDEDADENYNVAGKYDQMNVSGEHDDGNVSAMNEQKNASENHDDDSKVSAKSDQAITPEDHDEEDITTASESENEDEPIEEQSPSHTSLLSNQNKRSEANPSNHAHTEEAKKSVDQNHDFAQHKKSRALQRIPSPRVEIPATQGYKRATEEEDAPRATKKQAMGDARREPVSDTPPSSNRSRRSAANDHNEECENGLLQVVFSNSTVQTRPSTLKFLSRQGVRVQESVTNGCDFLCVNSSGQLKKSFKLLMSVILGKPIISDEWVVKSVVAKKLVDHESFITTNTPSEWQWGSSREEVTAALKRDRSRLFEGFDIIITPQLKKEYGDGYKDIEKLLKECGAAKVVSKQARSQDPSGSTIVTGSENGDADVIKLSESDDGRSCFSRELISMSILRGDLNLESDEFKLQPNKSGSKKPGRQKKSK</sequence>
<accession>A0ABR1KK48</accession>
<reference evidence="3 4" key="1">
    <citation type="submission" date="2024-04" db="EMBL/GenBank/DDBJ databases">
        <title>Phyllosticta paracitricarpa is synonymous to the EU quarantine fungus P. citricarpa based on phylogenomic analyses.</title>
        <authorList>
            <consortium name="Lawrence Berkeley National Laboratory"/>
            <person name="Van Ingen-Buijs V.A."/>
            <person name="Van Westerhoven A.C."/>
            <person name="Haridas S."/>
            <person name="Skiadas P."/>
            <person name="Martin F."/>
            <person name="Groenewald J.Z."/>
            <person name="Crous P.W."/>
            <person name="Seidl M.F."/>
        </authorList>
    </citation>
    <scope>NUCLEOTIDE SEQUENCE [LARGE SCALE GENOMIC DNA]</scope>
    <source>
        <strain evidence="3 4">CBS 123371</strain>
    </source>
</reference>
<dbReference type="EMBL" id="JBBPHU010000006">
    <property type="protein sequence ID" value="KAK7516462.1"/>
    <property type="molecule type" value="Genomic_DNA"/>
</dbReference>
<dbReference type="InterPro" id="IPR036420">
    <property type="entry name" value="BRCT_dom_sf"/>
</dbReference>
<evidence type="ECO:0000313" key="4">
    <source>
        <dbReference type="Proteomes" id="UP001363622"/>
    </source>
</evidence>
<name>A0ABR1KK48_9PEZI</name>
<dbReference type="SUPFAM" id="SSF52113">
    <property type="entry name" value="BRCT domain"/>
    <property type="match status" value="1"/>
</dbReference>
<proteinExistence type="predicted"/>
<feature type="region of interest" description="Disordered" evidence="1">
    <location>
        <begin position="162"/>
        <end position="184"/>
    </location>
</feature>
<protein>
    <recommendedName>
        <fullName evidence="2">BRCT domain-containing protein</fullName>
    </recommendedName>
</protein>
<dbReference type="PROSITE" id="PS50172">
    <property type="entry name" value="BRCT"/>
    <property type="match status" value="1"/>
</dbReference>
<feature type="compositionally biased region" description="Basic and acidic residues" evidence="1">
    <location>
        <begin position="350"/>
        <end position="367"/>
    </location>
</feature>
<comment type="caution">
    <text evidence="3">The sequence shown here is derived from an EMBL/GenBank/DDBJ whole genome shotgun (WGS) entry which is preliminary data.</text>
</comment>
<feature type="region of interest" description="Disordered" evidence="1">
    <location>
        <begin position="649"/>
        <end position="668"/>
    </location>
</feature>
<organism evidence="3 4">
    <name type="scientific">Phyllosticta citriasiana</name>
    <dbReference type="NCBI Taxonomy" id="595635"/>
    <lineage>
        <taxon>Eukaryota</taxon>
        <taxon>Fungi</taxon>
        <taxon>Dikarya</taxon>
        <taxon>Ascomycota</taxon>
        <taxon>Pezizomycotina</taxon>
        <taxon>Dothideomycetes</taxon>
        <taxon>Dothideomycetes incertae sedis</taxon>
        <taxon>Botryosphaeriales</taxon>
        <taxon>Phyllostictaceae</taxon>
        <taxon>Phyllosticta</taxon>
    </lineage>
</organism>
<dbReference type="InterPro" id="IPR001357">
    <property type="entry name" value="BRCT_dom"/>
</dbReference>
<feature type="compositionally biased region" description="Polar residues" evidence="1">
    <location>
        <begin position="329"/>
        <end position="349"/>
    </location>
</feature>
<feature type="compositionally biased region" description="Acidic residues" evidence="1">
    <location>
        <begin position="305"/>
        <end position="325"/>
    </location>
</feature>
<dbReference type="Proteomes" id="UP001363622">
    <property type="component" value="Unassembled WGS sequence"/>
</dbReference>
<evidence type="ECO:0000256" key="1">
    <source>
        <dbReference type="SAM" id="MobiDB-lite"/>
    </source>
</evidence>
<feature type="compositionally biased region" description="Basic and acidic residues" evidence="1">
    <location>
        <begin position="282"/>
        <end position="295"/>
    </location>
</feature>
<feature type="compositionally biased region" description="Basic residues" evidence="1">
    <location>
        <begin position="657"/>
        <end position="668"/>
    </location>
</feature>